<evidence type="ECO:0000313" key="7">
    <source>
        <dbReference type="Proteomes" id="UP001228113"/>
    </source>
</evidence>
<evidence type="ECO:0000256" key="3">
    <source>
        <dbReference type="PROSITE-ProRule" id="PRU01091"/>
    </source>
</evidence>
<accession>A0AA48GSV4</accession>
<keyword evidence="7" id="KW-1185">Reference proteome</keyword>
<dbReference type="Gene3D" id="1.10.10.10">
    <property type="entry name" value="Winged helix-like DNA-binding domain superfamily/Winged helix DNA-binding domain"/>
    <property type="match status" value="1"/>
</dbReference>
<dbReference type="AlphaFoldDB" id="A0AA48GSV4"/>
<dbReference type="GO" id="GO:0005829">
    <property type="term" value="C:cytosol"/>
    <property type="evidence" value="ECO:0007669"/>
    <property type="project" value="TreeGrafter"/>
</dbReference>
<dbReference type="Pfam" id="PF00072">
    <property type="entry name" value="Response_reg"/>
    <property type="match status" value="1"/>
</dbReference>
<keyword evidence="2" id="KW-0597">Phosphoprotein</keyword>
<dbReference type="RefSeq" id="WP_243334283.1">
    <property type="nucleotide sequence ID" value="NZ_AP027081.1"/>
</dbReference>
<feature type="domain" description="Response regulatory" evidence="4">
    <location>
        <begin position="7"/>
        <end position="120"/>
    </location>
</feature>
<dbReference type="CDD" id="cd00383">
    <property type="entry name" value="trans_reg_C"/>
    <property type="match status" value="1"/>
</dbReference>
<dbReference type="GO" id="GO:0000156">
    <property type="term" value="F:phosphorelay response regulator activity"/>
    <property type="evidence" value="ECO:0007669"/>
    <property type="project" value="TreeGrafter"/>
</dbReference>
<dbReference type="Proteomes" id="UP001228113">
    <property type="component" value="Chromosome"/>
</dbReference>
<dbReference type="InterPro" id="IPR039420">
    <property type="entry name" value="WalR-like"/>
</dbReference>
<feature type="DNA-binding region" description="OmpR/PhoB-type" evidence="3">
    <location>
        <begin position="130"/>
        <end position="229"/>
    </location>
</feature>
<dbReference type="InterPro" id="IPR001789">
    <property type="entry name" value="Sig_transdc_resp-reg_receiver"/>
</dbReference>
<dbReference type="Gene3D" id="6.10.250.690">
    <property type="match status" value="1"/>
</dbReference>
<evidence type="ECO:0000313" key="6">
    <source>
        <dbReference type="EMBL" id="BDU75554.1"/>
    </source>
</evidence>
<dbReference type="KEGG" id="msea:METESE_05120"/>
<dbReference type="SMART" id="SM00862">
    <property type="entry name" value="Trans_reg_C"/>
    <property type="match status" value="1"/>
</dbReference>
<evidence type="ECO:0000256" key="2">
    <source>
        <dbReference type="PROSITE-ProRule" id="PRU00169"/>
    </source>
</evidence>
<dbReference type="SUPFAM" id="SSF52172">
    <property type="entry name" value="CheY-like"/>
    <property type="match status" value="1"/>
</dbReference>
<dbReference type="GO" id="GO:0000976">
    <property type="term" value="F:transcription cis-regulatory region binding"/>
    <property type="evidence" value="ECO:0007669"/>
    <property type="project" value="TreeGrafter"/>
</dbReference>
<proteinExistence type="predicted"/>
<dbReference type="PROSITE" id="PS51755">
    <property type="entry name" value="OMPR_PHOB"/>
    <property type="match status" value="1"/>
</dbReference>
<dbReference type="SMART" id="SM00448">
    <property type="entry name" value="REC"/>
    <property type="match status" value="1"/>
</dbReference>
<dbReference type="EMBL" id="AP027081">
    <property type="protein sequence ID" value="BDU75554.1"/>
    <property type="molecule type" value="Genomic_DNA"/>
</dbReference>
<feature type="domain" description="OmpR/PhoB-type" evidence="5">
    <location>
        <begin position="130"/>
        <end position="229"/>
    </location>
</feature>
<dbReference type="FunFam" id="1.10.10.10:FF:000210">
    <property type="entry name" value="Winged-helix transcriptional response regulator KdpE"/>
    <property type="match status" value="1"/>
</dbReference>
<dbReference type="PANTHER" id="PTHR48111:SF50">
    <property type="entry name" value="KDP OPERON TRANSCRIPTIONAL REGULATORY PROTEIN KDPE"/>
    <property type="match status" value="1"/>
</dbReference>
<gene>
    <name evidence="6" type="primary">kdpE_1</name>
    <name evidence="6" type="ORF">METESE_05120</name>
</gene>
<name>A0AA48GSV4_9BACT</name>
<dbReference type="InterPro" id="IPR011006">
    <property type="entry name" value="CheY-like_superfamily"/>
</dbReference>
<evidence type="ECO:0000259" key="4">
    <source>
        <dbReference type="PROSITE" id="PS50110"/>
    </source>
</evidence>
<dbReference type="GO" id="GO:0006355">
    <property type="term" value="P:regulation of DNA-templated transcription"/>
    <property type="evidence" value="ECO:0007669"/>
    <property type="project" value="InterPro"/>
</dbReference>
<dbReference type="Pfam" id="PF00486">
    <property type="entry name" value="Trans_reg_C"/>
    <property type="match status" value="1"/>
</dbReference>
<dbReference type="CDD" id="cd17620">
    <property type="entry name" value="REC_OmpR_KdpE-like"/>
    <property type="match status" value="1"/>
</dbReference>
<dbReference type="InterPro" id="IPR036388">
    <property type="entry name" value="WH-like_DNA-bd_sf"/>
</dbReference>
<dbReference type="InterPro" id="IPR001867">
    <property type="entry name" value="OmpR/PhoB-type_DNA-bd"/>
</dbReference>
<keyword evidence="1 3" id="KW-0238">DNA-binding</keyword>
<dbReference type="PROSITE" id="PS50110">
    <property type="entry name" value="RESPONSE_REGULATORY"/>
    <property type="match status" value="1"/>
</dbReference>
<evidence type="ECO:0000256" key="1">
    <source>
        <dbReference type="ARBA" id="ARBA00023125"/>
    </source>
</evidence>
<organism evidence="6 7">
    <name type="scientific">Mesoterricola sediminis</name>
    <dbReference type="NCBI Taxonomy" id="2927980"/>
    <lineage>
        <taxon>Bacteria</taxon>
        <taxon>Pseudomonadati</taxon>
        <taxon>Acidobacteriota</taxon>
        <taxon>Holophagae</taxon>
        <taxon>Holophagales</taxon>
        <taxon>Holophagaceae</taxon>
        <taxon>Mesoterricola</taxon>
    </lineage>
</organism>
<feature type="modified residue" description="4-aspartylphosphate" evidence="2">
    <location>
        <position position="56"/>
    </location>
</feature>
<protein>
    <submittedName>
        <fullName evidence="6">DNA-binding response regulator</fullName>
    </submittedName>
</protein>
<dbReference type="Gene3D" id="3.40.50.2300">
    <property type="match status" value="1"/>
</dbReference>
<dbReference type="PANTHER" id="PTHR48111">
    <property type="entry name" value="REGULATOR OF RPOS"/>
    <property type="match status" value="1"/>
</dbReference>
<dbReference type="GO" id="GO:0032993">
    <property type="term" value="C:protein-DNA complex"/>
    <property type="evidence" value="ECO:0007669"/>
    <property type="project" value="TreeGrafter"/>
</dbReference>
<sequence length="230" mass="25246">MGPEGDLILVVDDEPQLLRFLGPALTSHGYRVLTAATAGEGERLALSHRPDAVLLDLGLPDRDGLDVVAALRGWTDIPIIVVSARGKEDDKVAALEAGANDYLTKPFGTRELIARIRVALRNRPGTAPAPVRYAFGEVALDLETRTVTRAGEKVHLTPNEYKLLVVLARNAGKVLTHNQLLKEVWGPGSAQQHHYLRVYMNQLRHKLEADPARPRHLQTELGVGYRLVEG</sequence>
<evidence type="ECO:0000259" key="5">
    <source>
        <dbReference type="PROSITE" id="PS51755"/>
    </source>
</evidence>
<reference evidence="6" key="1">
    <citation type="journal article" date="2023" name="Int. J. Syst. Evol. Microbiol.">
        <title>Mesoterricola silvestris gen. nov., sp. nov., Mesoterricola sediminis sp. nov., Geothrix oryzae sp. nov., Geothrix edaphica sp. nov., Geothrix rubra sp. nov., and Geothrix limicola sp. nov., six novel members of Acidobacteriota isolated from soils.</title>
        <authorList>
            <person name="Itoh H."/>
            <person name="Sugisawa Y."/>
            <person name="Mise K."/>
            <person name="Xu Z."/>
            <person name="Kuniyasu M."/>
            <person name="Ushijima N."/>
            <person name="Kawano K."/>
            <person name="Kobayashi E."/>
            <person name="Shiratori Y."/>
            <person name="Masuda Y."/>
            <person name="Senoo K."/>
        </authorList>
    </citation>
    <scope>NUCLEOTIDE SEQUENCE</scope>
    <source>
        <strain evidence="6">W786</strain>
    </source>
</reference>